<dbReference type="Proteomes" id="UP001153292">
    <property type="component" value="Chromosome 25"/>
</dbReference>
<evidence type="ECO:0000259" key="4">
    <source>
        <dbReference type="PROSITE" id="PS51915"/>
    </source>
</evidence>
<evidence type="ECO:0000313" key="6">
    <source>
        <dbReference type="Proteomes" id="UP001153292"/>
    </source>
</evidence>
<dbReference type="SUPFAM" id="SSF57667">
    <property type="entry name" value="beta-beta-alpha zinc fingers"/>
    <property type="match status" value="1"/>
</dbReference>
<dbReference type="SMART" id="SM00868">
    <property type="entry name" value="zf-AD"/>
    <property type="match status" value="1"/>
</dbReference>
<keyword evidence="2" id="KW-0479">Metal-binding</keyword>
<evidence type="ECO:0008006" key="7">
    <source>
        <dbReference type="Google" id="ProtNLM"/>
    </source>
</evidence>
<feature type="domain" description="C2H2-type" evidence="3">
    <location>
        <begin position="251"/>
        <end position="279"/>
    </location>
</feature>
<evidence type="ECO:0000313" key="5">
    <source>
        <dbReference type="EMBL" id="CAH0403757.1"/>
    </source>
</evidence>
<evidence type="ECO:0000256" key="2">
    <source>
        <dbReference type="PROSITE-ProRule" id="PRU01263"/>
    </source>
</evidence>
<feature type="binding site" evidence="2">
    <location>
        <position position="76"/>
    </location>
    <ligand>
        <name>Zn(2+)</name>
        <dbReference type="ChEBI" id="CHEBI:29105"/>
    </ligand>
</feature>
<accession>A0ABN8B3K2</accession>
<dbReference type="InterPro" id="IPR036236">
    <property type="entry name" value="Znf_C2H2_sf"/>
</dbReference>
<dbReference type="EMBL" id="OU963918">
    <property type="protein sequence ID" value="CAH0403757.1"/>
    <property type="molecule type" value="Genomic_DNA"/>
</dbReference>
<dbReference type="InterPro" id="IPR013087">
    <property type="entry name" value="Znf_C2H2_type"/>
</dbReference>
<feature type="binding site" evidence="2">
    <location>
        <position position="126"/>
    </location>
    <ligand>
        <name>Zn(2+)</name>
        <dbReference type="ChEBI" id="CHEBI:29105"/>
    </ligand>
</feature>
<evidence type="ECO:0000256" key="1">
    <source>
        <dbReference type="PROSITE-ProRule" id="PRU00042"/>
    </source>
</evidence>
<gene>
    <name evidence="5" type="ORF">CHILSU_LOCUS7044</name>
</gene>
<dbReference type="SMART" id="SM00355">
    <property type="entry name" value="ZnF_C2H2"/>
    <property type="match status" value="3"/>
</dbReference>
<organism evidence="5 6">
    <name type="scientific">Chilo suppressalis</name>
    <name type="common">Asiatic rice borer moth</name>
    <dbReference type="NCBI Taxonomy" id="168631"/>
    <lineage>
        <taxon>Eukaryota</taxon>
        <taxon>Metazoa</taxon>
        <taxon>Ecdysozoa</taxon>
        <taxon>Arthropoda</taxon>
        <taxon>Hexapoda</taxon>
        <taxon>Insecta</taxon>
        <taxon>Pterygota</taxon>
        <taxon>Neoptera</taxon>
        <taxon>Endopterygota</taxon>
        <taxon>Lepidoptera</taxon>
        <taxon>Glossata</taxon>
        <taxon>Ditrysia</taxon>
        <taxon>Pyraloidea</taxon>
        <taxon>Crambidae</taxon>
        <taxon>Crambinae</taxon>
        <taxon>Chilo</taxon>
    </lineage>
</organism>
<protein>
    <recommendedName>
        <fullName evidence="7">C2H2-type domain-containing protein</fullName>
    </recommendedName>
</protein>
<dbReference type="Gene3D" id="3.30.160.60">
    <property type="entry name" value="Classic Zinc Finger"/>
    <property type="match status" value="1"/>
</dbReference>
<reference evidence="5" key="1">
    <citation type="submission" date="2021-12" db="EMBL/GenBank/DDBJ databases">
        <authorList>
            <person name="King R."/>
        </authorList>
    </citation>
    <scope>NUCLEOTIDE SEQUENCE</scope>
</reference>
<evidence type="ECO:0000259" key="3">
    <source>
        <dbReference type="PROSITE" id="PS50157"/>
    </source>
</evidence>
<dbReference type="PROSITE" id="PS00028">
    <property type="entry name" value="ZINC_FINGER_C2H2_1"/>
    <property type="match status" value="1"/>
</dbReference>
<sequence length="952" mass="108726">MEASEFTSQNTSIFTEKEVLEMLSSSLEPTKSHTFETYEVPEDVQCQKEDTQNLSTKNAVKFLLDGTLKKKVCRYCLNVTTSLSELDQVLQVAGHGALYKVTIRDMIASFHPFKVAEDPNFPSKICDRCVDRTLSSYLFAQQCERSERALRNCFDDMYEKLEKLDPLEKQKKRGRQKLNPNHNTLFAEHENVIDYAEPLITIVNTASELITNTENINRNNDTFMCSKCCQNLPSLESLLNHEKSHPSSMWYHCHLCGKSFAKRIYLRRHIQSAHATGKQITMQKTDFKCQECHFVSFDYHTHLQHIEKHKFKELLQNLVTRKMDKLCAVCLNKGMKLVDMEKMVCLHGGYPEMMGDRTLYSILGSTVPEKTSYKYQELLIPSQAKILSIVKTNDKMKSSSSNFMISLPYVISTDCVCTDNLQQFSFSLPYVDDIELSSLEIANQDNVEDKPLNVDTKVDIYDHIENNINSDEALTKTHNFPEHIETDFKEDTQKKEVTVFKNLEKICNCCNTCWIFKKASCARCLELMSGEAEHTDFPNKKDEAEPSNQKCSSCWLFKNCKECGSCKNQNINEKSSNITETNTEVNLLDSNINEQGNNMNEKSSNNKENCIKVSLQNDINEQENIIDEKSSNNIATKPKVSLQDSDINEQDTIMNETSFNATETLSEVGLTNNVINENSDLQNTNDSPNNNKHEFEDVVKSAGDSFQMKKNTGEPSTILHHNETKSRKRKITHEANNSNAEAKKLKWHCEICLTTNTNRELCFCCDSPRALNKIKVKLNNDFLDDFNNNDSKTKEDKDNFFPTLADSELNRKNADRHTTREEIASVNVVDHKSLNIDNMEVDNTAIATTANSANYNSDNANEGDNFAVIDKHSNCGLVEHHTDVPSDNSFPLEEMEIVDDTPREVQNITVEERPDRCCSFPQFQFNIGTQSFTAKKPDRKLKRPFRKSVGTK</sequence>
<dbReference type="InterPro" id="IPR012934">
    <property type="entry name" value="Znf_AD"/>
</dbReference>
<feature type="binding site" evidence="2">
    <location>
        <position position="129"/>
    </location>
    <ligand>
        <name>Zn(2+)</name>
        <dbReference type="ChEBI" id="CHEBI:29105"/>
    </ligand>
</feature>
<name>A0ABN8B3K2_CHISP</name>
<feature type="binding site" evidence="2">
    <location>
        <position position="73"/>
    </location>
    <ligand>
        <name>Zn(2+)</name>
        <dbReference type="ChEBI" id="CHEBI:29105"/>
    </ligand>
</feature>
<feature type="domain" description="ZAD" evidence="4">
    <location>
        <begin position="71"/>
        <end position="153"/>
    </location>
</feature>
<dbReference type="Pfam" id="PF07776">
    <property type="entry name" value="zf-AD"/>
    <property type="match status" value="1"/>
</dbReference>
<keyword evidence="1" id="KW-0863">Zinc-finger</keyword>
<dbReference type="SUPFAM" id="SSF57716">
    <property type="entry name" value="Glucocorticoid receptor-like (DNA-binding domain)"/>
    <property type="match status" value="1"/>
</dbReference>
<proteinExistence type="predicted"/>
<keyword evidence="6" id="KW-1185">Reference proteome</keyword>
<dbReference type="PROSITE" id="PS50157">
    <property type="entry name" value="ZINC_FINGER_C2H2_2"/>
    <property type="match status" value="1"/>
</dbReference>
<keyword evidence="2" id="KW-0862">Zinc</keyword>
<dbReference type="PROSITE" id="PS51915">
    <property type="entry name" value="ZAD"/>
    <property type="match status" value="1"/>
</dbReference>